<keyword evidence="2" id="KW-1185">Reference proteome</keyword>
<evidence type="ECO:0000313" key="1">
    <source>
        <dbReference type="EMBL" id="GAA2605579.1"/>
    </source>
</evidence>
<name>A0ABP6CBL7_9ACTN</name>
<protein>
    <submittedName>
        <fullName evidence="1">Uncharacterized protein</fullName>
    </submittedName>
</protein>
<dbReference type="RefSeq" id="WP_344543692.1">
    <property type="nucleotide sequence ID" value="NZ_BAAATD010000005.1"/>
</dbReference>
<proteinExistence type="predicted"/>
<organism evidence="1 2">
    <name type="scientific">Actinomadura fulvescens</name>
    <dbReference type="NCBI Taxonomy" id="46160"/>
    <lineage>
        <taxon>Bacteria</taxon>
        <taxon>Bacillati</taxon>
        <taxon>Actinomycetota</taxon>
        <taxon>Actinomycetes</taxon>
        <taxon>Streptosporangiales</taxon>
        <taxon>Thermomonosporaceae</taxon>
        <taxon>Actinomadura</taxon>
    </lineage>
</organism>
<sequence length="159" mass="17443">MNEFGDRVLVRCPRCDGCAVVLAHLGPSESMRGDEGMVKYRRRVRCPDCGLFKDGYLSGAAFGMPVDPYFRFSPLWLRARCRGPTLWTYKPRPVGFAAGLRFGRSSRARCGPLAGPGTSAIADLPRDAFPHMAETARSASDEEFHDGLTLLLNGIDTAM</sequence>
<evidence type="ECO:0000313" key="2">
    <source>
        <dbReference type="Proteomes" id="UP001501509"/>
    </source>
</evidence>
<comment type="caution">
    <text evidence="1">The sequence shown here is derived from an EMBL/GenBank/DDBJ whole genome shotgun (WGS) entry which is preliminary data.</text>
</comment>
<dbReference type="EMBL" id="BAAATD010000005">
    <property type="protein sequence ID" value="GAA2605579.1"/>
    <property type="molecule type" value="Genomic_DNA"/>
</dbReference>
<gene>
    <name evidence="1" type="ORF">GCM10010411_44690</name>
</gene>
<reference evidence="2" key="1">
    <citation type="journal article" date="2019" name="Int. J. Syst. Evol. Microbiol.">
        <title>The Global Catalogue of Microorganisms (GCM) 10K type strain sequencing project: providing services to taxonomists for standard genome sequencing and annotation.</title>
        <authorList>
            <consortium name="The Broad Institute Genomics Platform"/>
            <consortium name="The Broad Institute Genome Sequencing Center for Infectious Disease"/>
            <person name="Wu L."/>
            <person name="Ma J."/>
        </authorList>
    </citation>
    <scope>NUCLEOTIDE SEQUENCE [LARGE SCALE GENOMIC DNA]</scope>
    <source>
        <strain evidence="2">JCM 6833</strain>
    </source>
</reference>
<dbReference type="Proteomes" id="UP001501509">
    <property type="component" value="Unassembled WGS sequence"/>
</dbReference>
<accession>A0ABP6CBL7</accession>